<dbReference type="Gene3D" id="2.40.110.10">
    <property type="entry name" value="Butyryl-CoA Dehydrogenase, subunit A, domain 2"/>
    <property type="match status" value="1"/>
</dbReference>
<keyword evidence="2" id="KW-1185">Reference proteome</keyword>
<proteinExistence type="predicted"/>
<protein>
    <recommendedName>
        <fullName evidence="3">Acyl-CoA dehydrogenase</fullName>
    </recommendedName>
</protein>
<dbReference type="SUPFAM" id="SSF56645">
    <property type="entry name" value="Acyl-CoA dehydrogenase NM domain-like"/>
    <property type="match status" value="1"/>
</dbReference>
<accession>A0A1I4ULW4</accession>
<dbReference type="InterPro" id="IPR037069">
    <property type="entry name" value="AcylCoA_DH/ox_N_sf"/>
</dbReference>
<evidence type="ECO:0008006" key="3">
    <source>
        <dbReference type="Google" id="ProtNLM"/>
    </source>
</evidence>
<dbReference type="InterPro" id="IPR046373">
    <property type="entry name" value="Acyl-CoA_Oxase/DH_mid-dom_sf"/>
</dbReference>
<dbReference type="GO" id="GO:0050660">
    <property type="term" value="F:flavin adenine dinucleotide binding"/>
    <property type="evidence" value="ECO:0007669"/>
    <property type="project" value="InterPro"/>
</dbReference>
<reference evidence="2" key="1">
    <citation type="submission" date="2016-10" db="EMBL/GenBank/DDBJ databases">
        <authorList>
            <person name="Varghese N."/>
            <person name="Submissions S."/>
        </authorList>
    </citation>
    <scope>NUCLEOTIDE SEQUENCE [LARGE SCALE GENOMIC DNA]</scope>
    <source>
        <strain evidence="2">BL36</strain>
    </source>
</reference>
<name>A0A1I4ULW4_9HYPH</name>
<dbReference type="GO" id="GO:0016627">
    <property type="term" value="F:oxidoreductase activity, acting on the CH-CH group of donors"/>
    <property type="evidence" value="ECO:0007669"/>
    <property type="project" value="InterPro"/>
</dbReference>
<dbReference type="EMBL" id="FOTK01000073">
    <property type="protein sequence ID" value="SFM89987.1"/>
    <property type="molecule type" value="Genomic_DNA"/>
</dbReference>
<dbReference type="OrthoDB" id="6184213at2"/>
<evidence type="ECO:0000313" key="1">
    <source>
        <dbReference type="EMBL" id="SFM89987.1"/>
    </source>
</evidence>
<dbReference type="InterPro" id="IPR009100">
    <property type="entry name" value="AcylCoA_DH/oxidase_NM_dom_sf"/>
</dbReference>
<dbReference type="RefSeq" id="WP_092046951.1">
    <property type="nucleotide sequence ID" value="NZ_FOTK01000073.1"/>
</dbReference>
<sequence length="129" mass="13798">MGKALPAAHGGADVSARTLAEVVARISESDPSVGQIPQTHFYSLEAIRLLGTAAQKDFFFDLALRGLRFGNAIAETGARTASAADRKTRLVREDGRLSLHGQKSYCTGALLCDWLAVFARDEGGFQNMA</sequence>
<dbReference type="Proteomes" id="UP000199048">
    <property type="component" value="Unassembled WGS sequence"/>
</dbReference>
<evidence type="ECO:0000313" key="2">
    <source>
        <dbReference type="Proteomes" id="UP000199048"/>
    </source>
</evidence>
<organism evidence="1 2">
    <name type="scientific">Methylobacterium pseudosasicola</name>
    <dbReference type="NCBI Taxonomy" id="582667"/>
    <lineage>
        <taxon>Bacteria</taxon>
        <taxon>Pseudomonadati</taxon>
        <taxon>Pseudomonadota</taxon>
        <taxon>Alphaproteobacteria</taxon>
        <taxon>Hyphomicrobiales</taxon>
        <taxon>Methylobacteriaceae</taxon>
        <taxon>Methylobacterium</taxon>
    </lineage>
</organism>
<dbReference type="STRING" id="582667.SAMN05192568_10739"/>
<gene>
    <name evidence="1" type="ORF">SAMN05192568_10739</name>
</gene>
<dbReference type="AlphaFoldDB" id="A0A1I4ULW4"/>
<dbReference type="Gene3D" id="1.10.540.10">
    <property type="entry name" value="Acyl-CoA dehydrogenase/oxidase, N-terminal domain"/>
    <property type="match status" value="1"/>
</dbReference>